<organism evidence="3 4">
    <name type="scientific">Marivirga arenosa</name>
    <dbReference type="NCBI Taxonomy" id="3059076"/>
    <lineage>
        <taxon>Bacteria</taxon>
        <taxon>Pseudomonadati</taxon>
        <taxon>Bacteroidota</taxon>
        <taxon>Cytophagia</taxon>
        <taxon>Cytophagales</taxon>
        <taxon>Marivirgaceae</taxon>
        <taxon>Marivirga</taxon>
    </lineage>
</organism>
<keyword evidence="1" id="KW-0732">Signal</keyword>
<dbReference type="RefSeq" id="WP_308355870.1">
    <property type="nucleotide sequence ID" value="NZ_CP129970.2"/>
</dbReference>
<proteinExistence type="predicted"/>
<dbReference type="InterPro" id="IPR028994">
    <property type="entry name" value="Integrin_alpha_N"/>
</dbReference>
<protein>
    <submittedName>
        <fullName evidence="3">T9SS type A sorting domain-containing protein</fullName>
    </submittedName>
</protein>
<evidence type="ECO:0000259" key="2">
    <source>
        <dbReference type="Pfam" id="PF18962"/>
    </source>
</evidence>
<feature type="chain" id="PRO_5041343189" evidence="1">
    <location>
        <begin position="21"/>
        <end position="1695"/>
    </location>
</feature>
<evidence type="ECO:0000313" key="3">
    <source>
        <dbReference type="EMBL" id="WMN06139.1"/>
    </source>
</evidence>
<dbReference type="NCBIfam" id="TIGR04183">
    <property type="entry name" value="Por_Secre_tail"/>
    <property type="match status" value="1"/>
</dbReference>
<name>A0AA51RC95_9BACT</name>
<keyword evidence="4" id="KW-1185">Reference proteome</keyword>
<dbReference type="Pfam" id="PF18962">
    <property type="entry name" value="Por_Secre_tail"/>
    <property type="match status" value="1"/>
</dbReference>
<dbReference type="EMBL" id="CP129970">
    <property type="protein sequence ID" value="WMN06139.1"/>
    <property type="molecule type" value="Genomic_DNA"/>
</dbReference>
<evidence type="ECO:0000313" key="4">
    <source>
        <dbReference type="Proteomes" id="UP001244443"/>
    </source>
</evidence>
<dbReference type="Proteomes" id="UP001244443">
    <property type="component" value="Chromosome"/>
</dbReference>
<dbReference type="SUPFAM" id="SSF49478">
    <property type="entry name" value="Cna protein B-type domain"/>
    <property type="match status" value="1"/>
</dbReference>
<sequence>MKKLFLFIISLFSFLTVSIAQEICNDGIDNDGDGFIDCFDGDCASDAACDGFYMSNDASCEAEPNAFPQFILERGYTSPRNVVNSLNQLVVGDLDRDGIPEIITNNAYTDKIYVLNGDDASIKHQATINYPTFRGGAIANIEDDNCAEVFFTYFSGSGKYRIVAYDCELNFLWESEDLLNDPIFLSFADFDGDGQAEMYYKDEIRDPLTGTRIVKTQTADWESINSGGVAVDILGDGDLELVIGDKIYSVALGNRSLDAGNLTVAATMPTNQYNYRIKGTQEYAATTSVADYNLDGNLDVIFTGATNGTPTTNVTSAFFWDVTNDTVAVFSDPRGTGDYRFGWRNGMGRINIADLDGDGQLNATFNSGRYLYALDENWEMLWEDVYGNPAPVIVNEETSGITGATLFDFNGDGMSEIVYRDEDYLYIMNGNDGSINVQMPCRSRTNVEYPVVVDVDADGSTEICVVCTPEDYRVEDFGRDLPISGDAEVRIYKSAGAPWVPARKVWNQHAYFNVNINDDLTVPQNQQKHQMVFSNGVCTPGPHRPLNNFLNQSPFLTSDGCYAYAAAELNIIQSSFSVNAVDCLSENFTVSFDFENIGDVAVNGQIPVTFYDGDPLVAGATKLNTELISVNISVGETVSAQDITVNGIGGNFRLYAALNDNGSSTPSPITFPTSNFLECNYENNLASSAVTLFPFQLSTEVVDNISCSTGGTPANGSIRAFYLLDETEIIAELDFYWFNGSSVDDTPDYLGSNYTGLSAGTYTVFATNRLVGCSSDTIQVVVQDIERTLEADISIDRGNENCQNPNGRLSVTINGGEPVGDFEYEWYEGNTVGGGLQISNSHIATGLSSAAYTVLVTEIATGCQTIESINVPDETNPPVATASATDIVCSDTNSGVVTASVGGSTAGYTFEWYIGTSEKPTPDYTGSTVNNLPEGSYTVKVTDNSSDCESALVTVEINRTQSPEIDTISSTENNSCDTSNPNGSVTVSIIGNVADHTIEWFAGAGTTGTVVGTGTSVSGLGGGEYTARVTNNDTGCSATERVTINNNIIIPNLSATTDPVTNCDPFNGRIEAIVDLDTEADYTFFWYKGSAVKNETDFDETGAILDSLAPGFYTVQAMNNNRSCLTNIETIEIIDEASFTASILNSEDKDFGSVANGSITIEISRPNRVYEILLNGEFFSIVNVNTQEIIIDSLSEGNYNIQLTDTSSACTASLSAEIFTKPNTATDILSFELESSTSDAIINTENHTVEIEVEGLTDLTDLISEIEISEGASISPATNIGRDFTEAVQYTVTAQDESTTQDWEVIVTKAEIVKEDQTITFNLPDTLSQDQSPYPLVASSSSGLPVRFSVESGSASIFDNKLIITSGSVVSVKAYQTGNDTINSAEVIKTVAVLGTFDISVNVKRPDESPLEEGIAKLFYLNGGLYQRSEFTNGDLSFEDVLSGNYILQVIPIRSSTADIFPTYYANTLFSKGASSLRVNNNLSLNMKMKAKRSASNGNRQINGKVVWSDNQSNSRVSTGKLEDGEGVSEVILYLKNEVNDEIVSGAVTDLEGNFKMENLTNGEFELLLDIPGLEESATSFKLPIDEQIIELNVMVYINDKGIVDFEIITILSNDLAIDQLNLYPNPTSGILYLNGYEGEKQEVSIVSSNGAIVKTIWLRNEQNQEIDLTDLDEGVYYLKSKDGNQSMLKIIKKQ</sequence>
<dbReference type="PANTHER" id="PTHR44103:SF1">
    <property type="entry name" value="PROPROTEIN CONVERTASE P"/>
    <property type="match status" value="1"/>
</dbReference>
<gene>
    <name evidence="3" type="ORF">QYS48_31735</name>
</gene>
<accession>A0AA51RC95</accession>
<reference evidence="3" key="1">
    <citation type="submission" date="2023-08" db="EMBL/GenBank/DDBJ databases">
        <title>Comparative genomics and taxonomic characterization of three novel marine species of genus Marivirga.</title>
        <authorList>
            <person name="Muhammad N."/>
            <person name="Kim S.-G."/>
        </authorList>
    </citation>
    <scope>NUCLEOTIDE SEQUENCE [LARGE SCALE GENOMIC DNA]</scope>
    <source>
        <strain evidence="3">ABR2-2</strain>
    </source>
</reference>
<dbReference type="Gene3D" id="2.60.40.2340">
    <property type="match status" value="1"/>
</dbReference>
<dbReference type="InterPro" id="IPR026444">
    <property type="entry name" value="Secre_tail"/>
</dbReference>
<dbReference type="PANTHER" id="PTHR44103">
    <property type="entry name" value="PROPROTEIN CONVERTASE P"/>
    <property type="match status" value="1"/>
</dbReference>
<dbReference type="SUPFAM" id="SSF69318">
    <property type="entry name" value="Integrin alpha N-terminal domain"/>
    <property type="match status" value="2"/>
</dbReference>
<evidence type="ECO:0000256" key="1">
    <source>
        <dbReference type="SAM" id="SignalP"/>
    </source>
</evidence>
<feature type="domain" description="Secretion system C-terminal sorting" evidence="2">
    <location>
        <begin position="1623"/>
        <end position="1691"/>
    </location>
</feature>
<feature type="signal peptide" evidence="1">
    <location>
        <begin position="1"/>
        <end position="20"/>
    </location>
</feature>